<comment type="caution">
    <text evidence="1">The sequence shown here is derived from an EMBL/GenBank/DDBJ whole genome shotgun (WGS) entry which is preliminary data.</text>
</comment>
<dbReference type="Proteomes" id="UP000029858">
    <property type="component" value="Unassembled WGS sequence"/>
</dbReference>
<gene>
    <name evidence="1" type="ORF">IX56_00235</name>
</gene>
<dbReference type="AlphaFoldDB" id="A0A099GNT7"/>
<proteinExistence type="predicted"/>
<evidence type="ECO:0000313" key="1">
    <source>
        <dbReference type="EMBL" id="KGJ23743.1"/>
    </source>
</evidence>
<organism evidence="1 2">
    <name type="scientific">Paracoccus sanguinis</name>
    <dbReference type="NCBI Taxonomy" id="1545044"/>
    <lineage>
        <taxon>Bacteria</taxon>
        <taxon>Pseudomonadati</taxon>
        <taxon>Pseudomonadota</taxon>
        <taxon>Alphaproteobacteria</taxon>
        <taxon>Rhodobacterales</taxon>
        <taxon>Paracoccaceae</taxon>
        <taxon>Paracoccus</taxon>
    </lineage>
</organism>
<evidence type="ECO:0000313" key="2">
    <source>
        <dbReference type="Proteomes" id="UP000029858"/>
    </source>
</evidence>
<sequence>MISDLHAQAMNDHDPALTRLVVMLVGVWTKWVAASGRLKAGDTAGAVDALSQVLDAIEVLDQRATSAIGQIAAIGTTMDTAHAGQVARRLGDLMGLPPIRVMDLMSDRPVH</sequence>
<reference evidence="1 2" key="2">
    <citation type="submission" date="2014-10" db="EMBL/GenBank/DDBJ databases">
        <title>Paracoccus sanguinis sp. nov., isolated from clinical specimens of New York State patients.</title>
        <authorList>
            <person name="Mingle L.A."/>
            <person name="Cole J.A."/>
            <person name="Lapierre P."/>
            <person name="Musser K.A."/>
        </authorList>
    </citation>
    <scope>NUCLEOTIDE SEQUENCE [LARGE SCALE GENOMIC DNA]</scope>
    <source>
        <strain evidence="1 2">5503</strain>
    </source>
</reference>
<protein>
    <submittedName>
        <fullName evidence="1">Uncharacterized protein</fullName>
    </submittedName>
</protein>
<dbReference type="EMBL" id="JRKQ01000001">
    <property type="protein sequence ID" value="KGJ23743.1"/>
    <property type="molecule type" value="Genomic_DNA"/>
</dbReference>
<accession>A0A099GNT7</accession>
<name>A0A099GNT7_9RHOB</name>
<reference evidence="1 2" key="1">
    <citation type="submission" date="2014-09" db="EMBL/GenBank/DDBJ databases">
        <authorList>
            <person name="McGinnis J.M."/>
            <person name="Wolfgang W.J."/>
        </authorList>
    </citation>
    <scope>NUCLEOTIDE SEQUENCE [LARGE SCALE GENOMIC DNA]</scope>
    <source>
        <strain evidence="1 2">5503</strain>
    </source>
</reference>